<gene>
    <name evidence="1" type="ORF">IKE_03349</name>
</gene>
<reference evidence="1 2" key="1">
    <citation type="submission" date="2012-12" db="EMBL/GenBank/DDBJ databases">
        <title>The Genome Sequence of Bacillus cereus VD196.</title>
        <authorList>
            <consortium name="The Broad Institute Genome Sequencing Platform"/>
            <consortium name="The Broad Institute Genome Sequencing Center for Infectious Disease"/>
            <person name="Feldgarden M."/>
            <person name="Van der Auwera G.A."/>
            <person name="Mahillon J."/>
            <person name="Duprez V."/>
            <person name="Timmery S."/>
            <person name="Mattelet C."/>
            <person name="Dierick K."/>
            <person name="Sun M."/>
            <person name="Yu Z."/>
            <person name="Zhu L."/>
            <person name="Hu X."/>
            <person name="Shank E.B."/>
            <person name="Swiecicka I."/>
            <person name="Hansen B.M."/>
            <person name="Andrup L."/>
            <person name="Walker B."/>
            <person name="Young S.K."/>
            <person name="Zeng Q."/>
            <person name="Gargeya S."/>
            <person name="Fitzgerald M."/>
            <person name="Haas B."/>
            <person name="Abouelleil A."/>
            <person name="Alvarado L."/>
            <person name="Arachchi H.M."/>
            <person name="Berlin A.M."/>
            <person name="Chapman S.B."/>
            <person name="Dewar J."/>
            <person name="Goldberg J."/>
            <person name="Griggs A."/>
            <person name="Gujja S."/>
            <person name="Hansen M."/>
            <person name="Howarth C."/>
            <person name="Imamovic A."/>
            <person name="Larimer J."/>
            <person name="McCowan C."/>
            <person name="Murphy C."/>
            <person name="Neiman D."/>
            <person name="Pearson M."/>
            <person name="Priest M."/>
            <person name="Roberts A."/>
            <person name="Saif S."/>
            <person name="Shea T."/>
            <person name="Sisk P."/>
            <person name="Sykes S."/>
            <person name="Wortman J."/>
            <person name="Nusbaum C."/>
            <person name="Birren B."/>
        </authorList>
    </citation>
    <scope>NUCLEOTIDE SEQUENCE [LARGE SCALE GENOMIC DNA]</scope>
    <source>
        <strain evidence="1 2">VD196</strain>
    </source>
</reference>
<comment type="caution">
    <text evidence="1">The sequence shown here is derived from an EMBL/GenBank/DDBJ whole genome shotgun (WGS) entry which is preliminary data.</text>
</comment>
<evidence type="ECO:0000313" key="2">
    <source>
        <dbReference type="Proteomes" id="UP000014023"/>
    </source>
</evidence>
<name>A0A9W5V887_BACCE</name>
<dbReference type="RefSeq" id="WP_016125387.1">
    <property type="nucleotide sequence ID" value="NZ_KB976265.1"/>
</dbReference>
<protein>
    <submittedName>
        <fullName evidence="1">Uncharacterized protein</fullName>
    </submittedName>
</protein>
<dbReference type="AlphaFoldDB" id="A0A9W5V887"/>
<proteinExistence type="predicted"/>
<evidence type="ECO:0000313" key="1">
    <source>
        <dbReference type="EMBL" id="EOO65765.1"/>
    </source>
</evidence>
<dbReference type="Proteomes" id="UP000014023">
    <property type="component" value="Unassembled WGS sequence"/>
</dbReference>
<sequence>MLVKYDGVKDGKSQMIQITDHASNESTVVSKTVKSLKEEHDFDEIQAYLVEWVENNDSMRFEYEVIKRVL</sequence>
<accession>A0A9W5V887</accession>
<organism evidence="1 2">
    <name type="scientific">Bacillus cereus VD196</name>
    <dbReference type="NCBI Taxonomy" id="1053243"/>
    <lineage>
        <taxon>Bacteria</taxon>
        <taxon>Bacillati</taxon>
        <taxon>Bacillota</taxon>
        <taxon>Bacilli</taxon>
        <taxon>Bacillales</taxon>
        <taxon>Bacillaceae</taxon>
        <taxon>Bacillus</taxon>
        <taxon>Bacillus cereus group</taxon>
    </lineage>
</organism>
<dbReference type="EMBL" id="AHFL01000022">
    <property type="protein sequence ID" value="EOO65765.1"/>
    <property type="molecule type" value="Genomic_DNA"/>
</dbReference>